<dbReference type="EMBL" id="KQ416141">
    <property type="protein sequence ID" value="KOF98429.1"/>
    <property type="molecule type" value="Genomic_DNA"/>
</dbReference>
<sequence length="56" mass="6966">MEKLIFLLTFKRRNFSNHLNSWQSWNKITKSSNQRFPSLRTLRRPNNWNQSCWIQL</sequence>
<protein>
    <submittedName>
        <fullName evidence="1">Uncharacterized protein</fullName>
    </submittedName>
</protein>
<reference evidence="1" key="1">
    <citation type="submission" date="2015-07" db="EMBL/GenBank/DDBJ databases">
        <title>MeaNS - Measles Nucleotide Surveillance Program.</title>
        <authorList>
            <person name="Tran T."/>
            <person name="Druce J."/>
        </authorList>
    </citation>
    <scope>NUCLEOTIDE SEQUENCE</scope>
    <source>
        <strain evidence="1">UCB-OBI-ISO-001</strain>
        <tissue evidence="1">Gonad</tissue>
    </source>
</reference>
<gene>
    <name evidence="1" type="ORF">OCBIM_22025164mg</name>
</gene>
<proteinExistence type="predicted"/>
<evidence type="ECO:0000313" key="1">
    <source>
        <dbReference type="EMBL" id="KOF98429.1"/>
    </source>
</evidence>
<name>A0A0L8IAJ4_OCTBM</name>
<dbReference type="AlphaFoldDB" id="A0A0L8IAJ4"/>
<organism evidence="1">
    <name type="scientific">Octopus bimaculoides</name>
    <name type="common">California two-spotted octopus</name>
    <dbReference type="NCBI Taxonomy" id="37653"/>
    <lineage>
        <taxon>Eukaryota</taxon>
        <taxon>Metazoa</taxon>
        <taxon>Spiralia</taxon>
        <taxon>Lophotrochozoa</taxon>
        <taxon>Mollusca</taxon>
        <taxon>Cephalopoda</taxon>
        <taxon>Coleoidea</taxon>
        <taxon>Octopodiformes</taxon>
        <taxon>Octopoda</taxon>
        <taxon>Incirrata</taxon>
        <taxon>Octopodidae</taxon>
        <taxon>Octopus</taxon>
    </lineage>
</organism>
<accession>A0A0L8IAJ4</accession>